<accession>A0AAV0W6J5</accession>
<name>A0AAV0W6J5_9HEMI</name>
<dbReference type="Proteomes" id="UP001160148">
    <property type="component" value="Unassembled WGS sequence"/>
</dbReference>
<keyword evidence="2" id="KW-1185">Reference proteome</keyword>
<reference evidence="1 2" key="1">
    <citation type="submission" date="2023-01" db="EMBL/GenBank/DDBJ databases">
        <authorList>
            <person name="Whitehead M."/>
        </authorList>
    </citation>
    <scope>NUCLEOTIDE SEQUENCE [LARGE SCALE GENOMIC DNA]</scope>
</reference>
<sequence length="746" mass="80387">MEAHLEVSTCHQCASEGHRCVFDTLDLAVDRRIKAVCFQLRHRHFGESFRSSPELNIDSPVYSRPDLRSLQSPVLKDGVNTVVVAAASTSTGFPDFPVTAETKADSLETQSSVYDGVQNTVPTEPVEILARSEHRKSQSTRSESRCVVDTLNLAVDRRITGVGLPLRRSQDDSFRSSPELTLDSPMYSDLRSLQSPVLKDGVNTVVVSAASTSTGFPDFPVTADTKAVSLETQSSVYGAVQNTVSTAPVEILARSEPQKSKSTCSDSRCVVDTLDLAVDRRITGVGLPLRRSHGDGFRSSPELKLESPVYSELGSLQAPVLKDGVNTVVVAAASTSTGFPDFPVTADTKAVSLETQSSVYGGVQNTVPTEPVEILARSEHRKSQSTCSESRCVVDTLNLAVDRRITGVGLPLRRSQDDSFRSSPELTLDSPMYSDLRSLQSPVLKDGVNTVVVSAASTSTGFPDFPVTADTKAVSLETQSSVYGAVQNTVSTAPVEILARSEPQKSKSTCSDSRCVVDTLDLAVDRRITGVGLPLRRSHGDGFRSSPELKLESPVYSELGSLQAPVLKDGVNTVVVAAASTSTGFPDFPVTADTKAVSLETQSSVYGGVQNTVPTEPVEILARSEHRKSQSTCSESRCVVDTLNLAVDRRITGVGLPLRRSHGDGFRSSPELKLESPVYSELGSLQAPVLNDGVNTVQPEPAEMPQKPARSERRKSAFTRSRRFIWKGLVNAARRLCCCRTFVDME</sequence>
<evidence type="ECO:0000313" key="2">
    <source>
        <dbReference type="Proteomes" id="UP001160148"/>
    </source>
</evidence>
<evidence type="ECO:0000313" key="1">
    <source>
        <dbReference type="EMBL" id="CAI6351421.1"/>
    </source>
</evidence>
<protein>
    <submittedName>
        <fullName evidence="1">Uncharacterized protein</fullName>
    </submittedName>
</protein>
<comment type="caution">
    <text evidence="1">The sequence shown here is derived from an EMBL/GenBank/DDBJ whole genome shotgun (WGS) entry which is preliminary data.</text>
</comment>
<proteinExistence type="predicted"/>
<dbReference type="EMBL" id="CARXXK010000001">
    <property type="protein sequence ID" value="CAI6351421.1"/>
    <property type="molecule type" value="Genomic_DNA"/>
</dbReference>
<gene>
    <name evidence="1" type="ORF">MEUPH1_LOCUS7769</name>
</gene>
<organism evidence="1 2">
    <name type="scientific">Macrosiphum euphorbiae</name>
    <name type="common">potato aphid</name>
    <dbReference type="NCBI Taxonomy" id="13131"/>
    <lineage>
        <taxon>Eukaryota</taxon>
        <taxon>Metazoa</taxon>
        <taxon>Ecdysozoa</taxon>
        <taxon>Arthropoda</taxon>
        <taxon>Hexapoda</taxon>
        <taxon>Insecta</taxon>
        <taxon>Pterygota</taxon>
        <taxon>Neoptera</taxon>
        <taxon>Paraneoptera</taxon>
        <taxon>Hemiptera</taxon>
        <taxon>Sternorrhyncha</taxon>
        <taxon>Aphidomorpha</taxon>
        <taxon>Aphidoidea</taxon>
        <taxon>Aphididae</taxon>
        <taxon>Macrosiphini</taxon>
        <taxon>Macrosiphum</taxon>
    </lineage>
</organism>
<dbReference type="AlphaFoldDB" id="A0AAV0W6J5"/>